<dbReference type="Pfam" id="PF00561">
    <property type="entry name" value="Abhydrolase_1"/>
    <property type="match status" value="1"/>
</dbReference>
<gene>
    <name evidence="5" type="ORF">SAMN04488543_2901</name>
</gene>
<dbReference type="PANTHER" id="PTHR43201">
    <property type="entry name" value="ACYL-COA SYNTHETASE"/>
    <property type="match status" value="1"/>
</dbReference>
<keyword evidence="2 5" id="KW-0436">Ligase</keyword>
<dbReference type="EMBL" id="LT629749">
    <property type="protein sequence ID" value="SDT03804.1"/>
    <property type="molecule type" value="Genomic_DNA"/>
</dbReference>
<feature type="domain" description="AB hydrolase-1" evidence="4">
    <location>
        <begin position="62"/>
        <end position="302"/>
    </location>
</feature>
<comment type="similarity">
    <text evidence="1">Belongs to the ATP-dependent AMP-binding enzyme family.</text>
</comment>
<dbReference type="SUPFAM" id="SSF56801">
    <property type="entry name" value="Acetyl-CoA synthetase-like"/>
    <property type="match status" value="1"/>
</dbReference>
<dbReference type="InterPro" id="IPR042099">
    <property type="entry name" value="ANL_N_sf"/>
</dbReference>
<feature type="domain" description="AMP-dependent synthetase/ligase" evidence="3">
    <location>
        <begin position="364"/>
        <end position="715"/>
    </location>
</feature>
<dbReference type="Gene3D" id="3.40.50.12780">
    <property type="entry name" value="N-terminal domain of ligase-like"/>
    <property type="match status" value="1"/>
</dbReference>
<reference evidence="5 6" key="1">
    <citation type="submission" date="2016-10" db="EMBL/GenBank/DDBJ databases">
        <authorList>
            <person name="de Groot N.N."/>
        </authorList>
    </citation>
    <scope>NUCLEOTIDE SEQUENCE [LARGE SCALE GENOMIC DNA]</scope>
    <source>
        <strain evidence="5 6">DSM 21741</strain>
    </source>
</reference>
<dbReference type="Proteomes" id="UP000199092">
    <property type="component" value="Chromosome I"/>
</dbReference>
<dbReference type="GO" id="GO:0006631">
    <property type="term" value="P:fatty acid metabolic process"/>
    <property type="evidence" value="ECO:0007669"/>
    <property type="project" value="TreeGrafter"/>
</dbReference>
<protein>
    <submittedName>
        <fullName evidence="5">Acyl-CoA synthetase (AMP-forming)/AMP-acid ligase II</fullName>
    </submittedName>
</protein>
<dbReference type="SUPFAM" id="SSF53474">
    <property type="entry name" value="alpha/beta-Hydrolases"/>
    <property type="match status" value="1"/>
</dbReference>
<sequence length="875" mass="91606">MTSTAPGSAPAVPADVLASLPDVDPTWSRTVEVADGEGVPHLWHVLDTHAPGRAPAEPVRATLLCVHGNPTWSFLWRRFLAAAPAGWRVVAVDQLGMGFSERPAGPRRFADRVADLGDLTAALGVDGPVVTLAHDWGGPISLGWAQAHRDQLAGVVLTNTGVDLPVDDELPPLIRLARTPSLRQLACTTTPAFVRGGSLLSRPALPADAVHGLVAPYDHPGRRRAVADFVADIPLEADHPSRPAWDAMADGVRSLADVPVLLAWGPRDPVFGERFLEDLLRRLPQADVQRYPPASHLVTEDAPQTAVDIWRWVVERVAPTLAGARPAEPTPPRPPLAPEDLPWAALLRRADDESTAVAEVHGPVTSRTSFALLNARIRDVAAGLVASGVRPGERVALLVPPGLELTVAVYACWRAGAAIVVADAGLGLRGMAHALRSAAPDHVIGIPKALVALGALGVPGRRIAVGGSPLAARSFGWVGELSALEALGRDRDLPDPGLEDVEGAVLFTSGATGPAKGVVYRLSQLREQIRQVATVLRLGPDDRLVAAFAPFALYGPAIGIGAVAPDMDVTAPGTLTATALADAVLAIDATSVFASPAALRNVVATADELDARRRDALRGVRTVLSAGAPVPLPLLRQVQALLPDAELHTPYGMTEVLPATDIALAQIEAAGPGDGVCVGLPLPGVTLRISPLDALGRADGALTDEPGVRGEICIAAAHRKDRYDRLWATEQQSSRNPGYHRSGDVGHLDAEGRLWVEGRLVHVVTTADGPVTPVGVEQQIEASDAVRATAVVGVGPVGAQQVVAVVVPADGRRRRQPLAEPDLADAVRAASPVPLAAVLVVDALPVDIRHASKVDRARLARWAGRLLAGERPGKV</sequence>
<dbReference type="InterPro" id="IPR000873">
    <property type="entry name" value="AMP-dep_synth/lig_dom"/>
</dbReference>
<dbReference type="Gene3D" id="3.40.50.1820">
    <property type="entry name" value="alpha/beta hydrolase"/>
    <property type="match status" value="1"/>
</dbReference>
<dbReference type="OrthoDB" id="812569at2"/>
<dbReference type="RefSeq" id="WP_091413750.1">
    <property type="nucleotide sequence ID" value="NZ_LT629749.1"/>
</dbReference>
<accession>A0A1H1X388</accession>
<organism evidence="5 6">
    <name type="scientific">Friedmanniella luteola</name>
    <dbReference type="NCBI Taxonomy" id="546871"/>
    <lineage>
        <taxon>Bacteria</taxon>
        <taxon>Bacillati</taxon>
        <taxon>Actinomycetota</taxon>
        <taxon>Actinomycetes</taxon>
        <taxon>Propionibacteriales</taxon>
        <taxon>Nocardioidaceae</taxon>
        <taxon>Friedmanniella</taxon>
    </lineage>
</organism>
<evidence type="ECO:0000259" key="3">
    <source>
        <dbReference type="Pfam" id="PF00501"/>
    </source>
</evidence>
<evidence type="ECO:0000259" key="4">
    <source>
        <dbReference type="Pfam" id="PF00561"/>
    </source>
</evidence>
<dbReference type="AlphaFoldDB" id="A0A1H1X388"/>
<dbReference type="Gene3D" id="3.30.300.30">
    <property type="match status" value="1"/>
</dbReference>
<dbReference type="STRING" id="546871.SAMN04488543_2901"/>
<evidence type="ECO:0000313" key="6">
    <source>
        <dbReference type="Proteomes" id="UP000199092"/>
    </source>
</evidence>
<dbReference type="GO" id="GO:0031956">
    <property type="term" value="F:medium-chain fatty acid-CoA ligase activity"/>
    <property type="evidence" value="ECO:0007669"/>
    <property type="project" value="TreeGrafter"/>
</dbReference>
<evidence type="ECO:0000256" key="2">
    <source>
        <dbReference type="ARBA" id="ARBA00022598"/>
    </source>
</evidence>
<name>A0A1H1X388_9ACTN</name>
<evidence type="ECO:0000313" key="5">
    <source>
        <dbReference type="EMBL" id="SDT03804.1"/>
    </source>
</evidence>
<dbReference type="InterPro" id="IPR045851">
    <property type="entry name" value="AMP-bd_C_sf"/>
</dbReference>
<dbReference type="PANTHER" id="PTHR43201:SF5">
    <property type="entry name" value="MEDIUM-CHAIN ACYL-COA LIGASE ACSF2, MITOCHONDRIAL"/>
    <property type="match status" value="1"/>
</dbReference>
<dbReference type="InterPro" id="IPR000073">
    <property type="entry name" value="AB_hydrolase_1"/>
</dbReference>
<evidence type="ECO:0000256" key="1">
    <source>
        <dbReference type="ARBA" id="ARBA00006432"/>
    </source>
</evidence>
<dbReference type="InterPro" id="IPR029058">
    <property type="entry name" value="AB_hydrolase_fold"/>
</dbReference>
<keyword evidence="6" id="KW-1185">Reference proteome</keyword>
<proteinExistence type="inferred from homology"/>
<dbReference type="Pfam" id="PF00501">
    <property type="entry name" value="AMP-binding"/>
    <property type="match status" value="1"/>
</dbReference>